<dbReference type="CDD" id="cd02253">
    <property type="entry name" value="DmpA"/>
    <property type="match status" value="1"/>
</dbReference>
<comment type="caution">
    <text evidence="2">The sequence shown here is derived from an EMBL/GenBank/DDBJ whole genome shotgun (WGS) entry which is preliminary data.</text>
</comment>
<dbReference type="InterPro" id="IPR016117">
    <property type="entry name" value="ArgJ-like_dom_sf"/>
</dbReference>
<proteinExistence type="inferred from homology"/>
<gene>
    <name evidence="2" type="ORF">VRU49_11210</name>
</gene>
<dbReference type="EMBL" id="JAZDQU010000002">
    <property type="protein sequence ID" value="MEE1885985.1"/>
    <property type="molecule type" value="Genomic_DNA"/>
</dbReference>
<dbReference type="Proteomes" id="UP001337681">
    <property type="component" value="Unassembled WGS sequence"/>
</dbReference>
<dbReference type="PANTHER" id="PTHR36512">
    <property type="entry name" value="D-AMINOPEPTIDASE"/>
    <property type="match status" value="1"/>
</dbReference>
<keyword evidence="3" id="KW-1185">Reference proteome</keyword>
<evidence type="ECO:0000313" key="3">
    <source>
        <dbReference type="Proteomes" id="UP001337681"/>
    </source>
</evidence>
<dbReference type="Gene3D" id="3.60.70.12">
    <property type="entry name" value="L-amino peptidase D-ALA esterase/amidase"/>
    <property type="match status" value="1"/>
</dbReference>
<name>A0ABU7H4D2_9SPHI</name>
<accession>A0ABU7H4D2</accession>
<protein>
    <submittedName>
        <fullName evidence="2">P1 family peptidase</fullName>
    </submittedName>
</protein>
<dbReference type="SUPFAM" id="SSF56266">
    <property type="entry name" value="DmpA/ArgJ-like"/>
    <property type="match status" value="1"/>
</dbReference>
<organism evidence="2 3">
    <name type="scientific">Pedobacter flavus</name>
    <dbReference type="NCBI Taxonomy" id="3113906"/>
    <lineage>
        <taxon>Bacteria</taxon>
        <taxon>Pseudomonadati</taxon>
        <taxon>Bacteroidota</taxon>
        <taxon>Sphingobacteriia</taxon>
        <taxon>Sphingobacteriales</taxon>
        <taxon>Sphingobacteriaceae</taxon>
        <taxon>Pedobacter</taxon>
    </lineage>
</organism>
<comment type="similarity">
    <text evidence="1">Belongs to the peptidase S58 family.</text>
</comment>
<evidence type="ECO:0000256" key="1">
    <source>
        <dbReference type="ARBA" id="ARBA00007068"/>
    </source>
</evidence>
<dbReference type="RefSeq" id="WP_330146874.1">
    <property type="nucleotide sequence ID" value="NZ_JAZDQU010000002.1"/>
</dbReference>
<evidence type="ECO:0000313" key="2">
    <source>
        <dbReference type="EMBL" id="MEE1885985.1"/>
    </source>
</evidence>
<sequence length="375" mass="39511">MRFLILFLILLPIILMAQNNTRPRALGIEIGVISPGKLNSITDVSGVSVGHTTLKKGDSILTGITAILPHSGNLFQNKVPAAVFTGNGFGKLAGTTQIMELGNLETPIVLTNTLSVPAAMQGLIQYTLNEPGNSNVRSVNAVVGETNDGYLNDIRGMHISPNDVLTAIKSATHTNIEEGNVGAGTGTVAFGFKGGIGTSSRKLPENLGGYTVGVIVQTNFGGVLQINGVPVGKELGKFDFSNQLINKVDGSCMIIVATDAPMDARNLERLAKRAFLGLGKTGGIASNGSGDYVIAFSTNEALRVPNNPKERTLKQEVIINDATSPLFMAAIEATEEAIINSLFAAETVKGKNGTISKIPLEKVIEILKKYNGIKK</sequence>
<dbReference type="PANTHER" id="PTHR36512:SF3">
    <property type="entry name" value="BLR5678 PROTEIN"/>
    <property type="match status" value="1"/>
</dbReference>
<dbReference type="InterPro" id="IPR005321">
    <property type="entry name" value="Peptidase_S58_DmpA"/>
</dbReference>
<reference evidence="2 3" key="1">
    <citation type="submission" date="2024-01" db="EMBL/GenBank/DDBJ databases">
        <title>Pedobacter sp. nov., isolated from oil-contaminated soil.</title>
        <authorList>
            <person name="Le N.T.T."/>
        </authorList>
    </citation>
    <scope>NUCLEOTIDE SEQUENCE [LARGE SCALE GENOMIC DNA]</scope>
    <source>
        <strain evidence="2 3">VNH31</strain>
    </source>
</reference>
<dbReference type="Pfam" id="PF03576">
    <property type="entry name" value="Peptidase_S58"/>
    <property type="match status" value="1"/>
</dbReference>